<feature type="chain" id="PRO_5006039740" description="Beta-lactamase hydrolase-like protein phosphatase-like domain-containing protein" evidence="1">
    <location>
        <begin position="24"/>
        <end position="140"/>
    </location>
</feature>
<reference evidence="3 4" key="1">
    <citation type="journal article" date="2015" name="Int. J. Syst. Evol. Microbiol.">
        <title>Acinetobacter equi sp. nov. isolated from horse faeces.</title>
        <authorList>
            <person name="Poppel M.T."/>
            <person name="Skiebe E."/>
            <person name="Laue M."/>
            <person name="Bergmann H."/>
            <person name="Ebersberger I."/>
            <person name="Garn T."/>
            <person name="Fruth A."/>
            <person name="Baumgardt S."/>
            <person name="Busse H.J."/>
            <person name="Wilharm G."/>
        </authorList>
    </citation>
    <scope>NUCLEOTIDE SEQUENCE [LARGE SCALE GENOMIC DNA]</scope>
    <source>
        <strain evidence="3 4">114</strain>
    </source>
</reference>
<dbReference type="OrthoDB" id="9802771at2"/>
<evidence type="ECO:0000256" key="1">
    <source>
        <dbReference type="SAM" id="SignalP"/>
    </source>
</evidence>
<dbReference type="InterPro" id="IPR005939">
    <property type="entry name" value="BLH_phosphatase-like"/>
</dbReference>
<dbReference type="RefSeq" id="WP_054581037.1">
    <property type="nucleotide sequence ID" value="NZ_CP012808.1"/>
</dbReference>
<organism evidence="3 4">
    <name type="scientific">Acinetobacter equi</name>
    <dbReference type="NCBI Taxonomy" id="1324350"/>
    <lineage>
        <taxon>Bacteria</taxon>
        <taxon>Pseudomonadati</taxon>
        <taxon>Pseudomonadota</taxon>
        <taxon>Gammaproteobacteria</taxon>
        <taxon>Moraxellales</taxon>
        <taxon>Moraxellaceae</taxon>
        <taxon>Acinetobacter</taxon>
    </lineage>
</organism>
<evidence type="ECO:0000313" key="3">
    <source>
        <dbReference type="EMBL" id="ALH95143.1"/>
    </source>
</evidence>
<feature type="domain" description="Beta-lactamase hydrolase-like protein phosphatase-like" evidence="2">
    <location>
        <begin position="30"/>
        <end position="130"/>
    </location>
</feature>
<keyword evidence="4" id="KW-1185">Reference proteome</keyword>
<dbReference type="Proteomes" id="UP000064939">
    <property type="component" value="Chromosome"/>
</dbReference>
<dbReference type="Pfam" id="PF04273">
    <property type="entry name" value="BLH_phosphatase"/>
    <property type="match status" value="1"/>
</dbReference>
<sequence length="140" mass="15374">MTEFCFKALIFSVIISFSGTVIAEDSLSKSLAPSLSVTGDMTTDKFSKLMQQGFKSVIVNRPDQESGNKVSVNALREIAEANQVGVIYQPVTSGKINQIDINEFAEYYNDLPKPILMVCKSGTRSASLYHQAKEQGLLDE</sequence>
<proteinExistence type="predicted"/>
<protein>
    <recommendedName>
        <fullName evidence="2">Beta-lactamase hydrolase-like protein phosphatase-like domain-containing protein</fullName>
    </recommendedName>
</protein>
<gene>
    <name evidence="3" type="ORF">AOY20_06120</name>
</gene>
<keyword evidence="1" id="KW-0732">Signal</keyword>
<dbReference type="Gene3D" id="3.90.190.10">
    <property type="entry name" value="Protein tyrosine phosphatase superfamily"/>
    <property type="match status" value="1"/>
</dbReference>
<dbReference type="AlphaFoldDB" id="A0A0N9W0P7"/>
<dbReference type="GO" id="GO:0016787">
    <property type="term" value="F:hydrolase activity"/>
    <property type="evidence" value="ECO:0007669"/>
    <property type="project" value="InterPro"/>
</dbReference>
<evidence type="ECO:0000259" key="2">
    <source>
        <dbReference type="Pfam" id="PF04273"/>
    </source>
</evidence>
<dbReference type="EMBL" id="CP012808">
    <property type="protein sequence ID" value="ALH95143.1"/>
    <property type="molecule type" value="Genomic_DNA"/>
</dbReference>
<evidence type="ECO:0000313" key="4">
    <source>
        <dbReference type="Proteomes" id="UP000064939"/>
    </source>
</evidence>
<feature type="signal peptide" evidence="1">
    <location>
        <begin position="1"/>
        <end position="23"/>
    </location>
</feature>
<dbReference type="STRING" id="1324350.AOY20_06120"/>
<accession>A0A0N9W0P7</accession>
<name>A0A0N9W0P7_9GAMM</name>
<dbReference type="KEGG" id="aei:AOY20_06120"/>
<dbReference type="InterPro" id="IPR029021">
    <property type="entry name" value="Prot-tyrosine_phosphatase-like"/>
</dbReference>